<dbReference type="InterPro" id="IPR045237">
    <property type="entry name" value="COPS7/eIF3m"/>
</dbReference>
<accession>A7SCT7</accession>
<dbReference type="GO" id="GO:0005737">
    <property type="term" value="C:cytoplasm"/>
    <property type="evidence" value="ECO:0007669"/>
    <property type="project" value="UniProtKB-SubCell"/>
</dbReference>
<feature type="coiled-coil region" evidence="7">
    <location>
        <begin position="200"/>
        <end position="227"/>
    </location>
</feature>
<evidence type="ECO:0000256" key="1">
    <source>
        <dbReference type="ARBA" id="ARBA00004123"/>
    </source>
</evidence>
<dbReference type="HOGENOM" id="CLU_054426_2_0_1"/>
<dbReference type="PhylomeDB" id="A7SCT7"/>
<evidence type="ECO:0000256" key="8">
    <source>
        <dbReference type="SAM" id="MobiDB-lite"/>
    </source>
</evidence>
<dbReference type="KEGG" id="nve:5510050"/>
<organism evidence="10 11">
    <name type="scientific">Nematostella vectensis</name>
    <name type="common">Starlet sea anemone</name>
    <dbReference type="NCBI Taxonomy" id="45351"/>
    <lineage>
        <taxon>Eukaryota</taxon>
        <taxon>Metazoa</taxon>
        <taxon>Cnidaria</taxon>
        <taxon>Anthozoa</taxon>
        <taxon>Hexacorallia</taxon>
        <taxon>Actiniaria</taxon>
        <taxon>Edwardsiidae</taxon>
        <taxon>Nematostella</taxon>
    </lineage>
</organism>
<dbReference type="EMBL" id="DS469625">
    <property type="protein sequence ID" value="EDO38492.1"/>
    <property type="molecule type" value="Genomic_DNA"/>
</dbReference>
<evidence type="ECO:0000256" key="5">
    <source>
        <dbReference type="ARBA" id="ARBA00022790"/>
    </source>
</evidence>
<keyword evidence="11" id="KW-1185">Reference proteome</keyword>
<dbReference type="STRING" id="45351.A7SCT7"/>
<dbReference type="InterPro" id="IPR041481">
    <property type="entry name" value="CSN7_helixI"/>
</dbReference>
<comment type="subcellular location">
    <subcellularLocation>
        <location evidence="2">Cytoplasm</location>
    </subcellularLocation>
    <subcellularLocation>
        <location evidence="1">Nucleus</location>
    </subcellularLocation>
</comment>
<evidence type="ECO:0000313" key="11">
    <source>
        <dbReference type="Proteomes" id="UP000001593"/>
    </source>
</evidence>
<gene>
    <name evidence="10" type="ORF">NEMVEDRAFT_v1g244366</name>
</gene>
<dbReference type="OrthoDB" id="10265275at2759"/>
<keyword evidence="4" id="KW-0963">Cytoplasm</keyword>
<evidence type="ECO:0000256" key="2">
    <source>
        <dbReference type="ARBA" id="ARBA00004496"/>
    </source>
</evidence>
<evidence type="ECO:0000259" key="9">
    <source>
        <dbReference type="PROSITE" id="PS50250"/>
    </source>
</evidence>
<dbReference type="AlphaFoldDB" id="A7SCT7"/>
<proteinExistence type="inferred from homology"/>
<evidence type="ECO:0000313" key="10">
    <source>
        <dbReference type="EMBL" id="EDO38492.1"/>
    </source>
</evidence>
<keyword evidence="7" id="KW-0175">Coiled coil</keyword>
<dbReference type="FunCoup" id="A7SCT7">
    <property type="interactions" value="756"/>
</dbReference>
<dbReference type="Proteomes" id="UP000001593">
    <property type="component" value="Unassembled WGS sequence"/>
</dbReference>
<evidence type="ECO:0000256" key="4">
    <source>
        <dbReference type="ARBA" id="ARBA00022490"/>
    </source>
</evidence>
<dbReference type="Pfam" id="PF18392">
    <property type="entry name" value="CSN7a_helixI"/>
    <property type="match status" value="1"/>
</dbReference>
<evidence type="ECO:0000256" key="6">
    <source>
        <dbReference type="ARBA" id="ARBA00023242"/>
    </source>
</evidence>
<dbReference type="InParanoid" id="A7SCT7"/>
<dbReference type="GO" id="GO:0010387">
    <property type="term" value="P:COP9 signalosome assembly"/>
    <property type="evidence" value="ECO:0007669"/>
    <property type="project" value="InterPro"/>
</dbReference>
<feature type="compositionally biased region" description="Polar residues" evidence="8">
    <location>
        <begin position="238"/>
        <end position="249"/>
    </location>
</feature>
<dbReference type="GO" id="GO:0008180">
    <property type="term" value="C:COP9 signalosome"/>
    <property type="evidence" value="ECO:0000318"/>
    <property type="project" value="GO_Central"/>
</dbReference>
<dbReference type="PANTHER" id="PTHR15350:SF5">
    <property type="entry name" value="COP9 SIGNALOSOME COMPLEX SUBUNIT 7"/>
    <property type="match status" value="1"/>
</dbReference>
<evidence type="ECO:0000256" key="7">
    <source>
        <dbReference type="SAM" id="Coils"/>
    </source>
</evidence>
<dbReference type="SMART" id="SM00088">
    <property type="entry name" value="PINT"/>
    <property type="match status" value="1"/>
</dbReference>
<keyword evidence="6" id="KW-0539">Nucleus</keyword>
<comment type="similarity">
    <text evidence="3">Belongs to the CSN7/EIF3M family. CSN7 subfamily.</text>
</comment>
<dbReference type="InterPro" id="IPR000717">
    <property type="entry name" value="PCI_dom"/>
</dbReference>
<feature type="region of interest" description="Disordered" evidence="8">
    <location>
        <begin position="228"/>
        <end position="271"/>
    </location>
</feature>
<dbReference type="PANTHER" id="PTHR15350">
    <property type="entry name" value="COP9 SIGNALOSOME COMPLEX SUBUNIT 7/DENDRITIC CELL PROTEIN GA17"/>
    <property type="match status" value="1"/>
</dbReference>
<protein>
    <recommendedName>
        <fullName evidence="9">PCI domain-containing protein</fullName>
    </recommendedName>
</protein>
<dbReference type="eggNOG" id="KOG3250">
    <property type="taxonomic scope" value="Eukaryota"/>
</dbReference>
<dbReference type="PROSITE" id="PS50250">
    <property type="entry name" value="PCI"/>
    <property type="match status" value="1"/>
</dbReference>
<evidence type="ECO:0000256" key="3">
    <source>
        <dbReference type="ARBA" id="ARBA00008482"/>
    </source>
</evidence>
<dbReference type="Pfam" id="PF01399">
    <property type="entry name" value="PCI"/>
    <property type="match status" value="1"/>
</dbReference>
<dbReference type="OMA" id="GTYKQFR"/>
<sequence length="271" mass="30413">MTEKDIKGHSHQLEQYVLLAKSARGAALTALIKQVLEAPALYVFGELIEMSNIQELAKTENAPFWQLLNIFAFGTYTDYKDNMGTLPPLTPVQIKKLRHLTIVSLASKSKFIPYSLLLKELEISNLRELEDLIIEAIYADIIHGKLDQKNKQLEVEYAMGRDIKPETVGTIAEILQDWCQSCDSILNSIDKQIGRANTYKEKKTMQKNTVEAEVENLRKAIKATSQSDMVDEGVPGVSSFQSQQYQQKTVPPGKQKGIRGSGKVFGAQVRR</sequence>
<reference evidence="10 11" key="1">
    <citation type="journal article" date="2007" name="Science">
        <title>Sea anemone genome reveals ancestral eumetazoan gene repertoire and genomic organization.</title>
        <authorList>
            <person name="Putnam N.H."/>
            <person name="Srivastava M."/>
            <person name="Hellsten U."/>
            <person name="Dirks B."/>
            <person name="Chapman J."/>
            <person name="Salamov A."/>
            <person name="Terry A."/>
            <person name="Shapiro H."/>
            <person name="Lindquist E."/>
            <person name="Kapitonov V.V."/>
            <person name="Jurka J."/>
            <person name="Genikhovich G."/>
            <person name="Grigoriev I.V."/>
            <person name="Lucas S.M."/>
            <person name="Steele R.E."/>
            <person name="Finnerty J.R."/>
            <person name="Technau U."/>
            <person name="Martindale M.Q."/>
            <person name="Rokhsar D.S."/>
        </authorList>
    </citation>
    <scope>NUCLEOTIDE SEQUENCE [LARGE SCALE GENOMIC DNA]</scope>
    <source>
        <strain evidence="11">CH2 X CH6</strain>
    </source>
</reference>
<dbReference type="Pfam" id="PF22061">
    <property type="entry name" value="CSN7_HB_subdom"/>
    <property type="match status" value="1"/>
</dbReference>
<feature type="domain" description="PCI" evidence="9">
    <location>
        <begin position="1"/>
        <end position="160"/>
    </location>
</feature>
<keyword evidence="5" id="KW-0736">Signalosome</keyword>
<name>A7SCT7_NEMVE</name>